<keyword evidence="2" id="KW-0175">Coiled coil</keyword>
<keyword evidence="1" id="KW-0863">Zinc-finger</keyword>
<sequence>MQRSGIGSRGRGRGRPIGGGSMATSGVGGASRRRGAGRDAGSIVNAAAFQDHLARNLHMPTLAPAYRTGVGAGRGRRKQAAPPARAQPSTLEEELDIRLGLKIEEEREEKVGPKLSLAQKRGLAPAPPPRLTADEWKATKAAAIVRSCGGDCPICMENLGVDDQVILSCSHVFHKACLRSFEVFSQSKVCPLCRRESYEKRLFPEGRLIYYHECALKLQALYRGHLARKEYAKLQELYPPQDPNRRKKFFEKKLGKLTDSYVKEQEETEDEIEKLFSEIDKTLKKSRKLFGTAPPVSAAKALEDSLWELAERKAREREDEDCAICLQQLKGKQGVLLDCSHYFHAQCLSALEAFTADMPVHHCPICRGVYKKKNMRIDS</sequence>
<feature type="region of interest" description="Disordered" evidence="3">
    <location>
        <begin position="68"/>
        <end position="92"/>
    </location>
</feature>
<evidence type="ECO:0000256" key="3">
    <source>
        <dbReference type="SAM" id="MobiDB-lite"/>
    </source>
</evidence>
<feature type="region of interest" description="Disordered" evidence="3">
    <location>
        <begin position="1"/>
        <end position="38"/>
    </location>
</feature>
<keyword evidence="1" id="KW-0479">Metal-binding</keyword>
<dbReference type="SUPFAM" id="SSF57850">
    <property type="entry name" value="RING/U-box"/>
    <property type="match status" value="2"/>
</dbReference>
<dbReference type="CDD" id="cd23767">
    <property type="entry name" value="IQCD"/>
    <property type="match status" value="1"/>
</dbReference>
<dbReference type="SMART" id="SM00184">
    <property type="entry name" value="RING"/>
    <property type="match status" value="2"/>
</dbReference>
<dbReference type="InterPro" id="IPR013083">
    <property type="entry name" value="Znf_RING/FYVE/PHD"/>
</dbReference>
<protein>
    <recommendedName>
        <fullName evidence="4">RING-type domain-containing protein</fullName>
    </recommendedName>
</protein>
<evidence type="ECO:0000259" key="4">
    <source>
        <dbReference type="PROSITE" id="PS50089"/>
    </source>
</evidence>
<evidence type="ECO:0000313" key="5">
    <source>
        <dbReference type="EMBL" id="CAE0253122.1"/>
    </source>
</evidence>
<reference evidence="5" key="1">
    <citation type="submission" date="2021-01" db="EMBL/GenBank/DDBJ databases">
        <authorList>
            <person name="Corre E."/>
            <person name="Pelletier E."/>
            <person name="Niang G."/>
            <person name="Scheremetjew M."/>
            <person name="Finn R."/>
            <person name="Kale V."/>
            <person name="Holt S."/>
            <person name="Cochrane G."/>
            <person name="Meng A."/>
            <person name="Brown T."/>
            <person name="Cohen L."/>
        </authorList>
    </citation>
    <scope>NUCLEOTIDE SEQUENCE</scope>
    <source>
        <strain evidence="5">NIES-2562</strain>
    </source>
</reference>
<feature type="domain" description="RING-type" evidence="4">
    <location>
        <begin position="152"/>
        <end position="194"/>
    </location>
</feature>
<dbReference type="AlphaFoldDB" id="A0A7S3DC70"/>
<dbReference type="EMBL" id="HBIB01023400">
    <property type="protein sequence ID" value="CAE0253122.1"/>
    <property type="molecule type" value="Transcribed_RNA"/>
</dbReference>
<evidence type="ECO:0000256" key="2">
    <source>
        <dbReference type="SAM" id="Coils"/>
    </source>
</evidence>
<dbReference type="PROSITE" id="PS50089">
    <property type="entry name" value="ZF_RING_2"/>
    <property type="match status" value="2"/>
</dbReference>
<dbReference type="Pfam" id="PF17123">
    <property type="entry name" value="zf-RING_11"/>
    <property type="match status" value="1"/>
</dbReference>
<dbReference type="SMART" id="SM00015">
    <property type="entry name" value="IQ"/>
    <property type="match status" value="1"/>
</dbReference>
<name>A0A7S3DC70_9EUKA</name>
<accession>A0A7S3DC70</accession>
<dbReference type="PROSITE" id="PS50096">
    <property type="entry name" value="IQ"/>
    <property type="match status" value="1"/>
</dbReference>
<dbReference type="CDD" id="cd16677">
    <property type="entry name" value="RING-H2_RNF32_rpt1"/>
    <property type="match status" value="1"/>
</dbReference>
<proteinExistence type="predicted"/>
<dbReference type="Pfam" id="PF00612">
    <property type="entry name" value="IQ"/>
    <property type="match status" value="1"/>
</dbReference>
<dbReference type="InterPro" id="IPR042862">
    <property type="entry name" value="RNF32"/>
</dbReference>
<dbReference type="PANTHER" id="PTHR14991:SF0">
    <property type="entry name" value="RING FINGER PROTEIN 32"/>
    <property type="match status" value="1"/>
</dbReference>
<feature type="coiled-coil region" evidence="2">
    <location>
        <begin position="265"/>
        <end position="319"/>
    </location>
</feature>
<dbReference type="GO" id="GO:0008270">
    <property type="term" value="F:zinc ion binding"/>
    <property type="evidence" value="ECO:0007669"/>
    <property type="project" value="UniProtKB-KW"/>
</dbReference>
<feature type="compositionally biased region" description="Gly residues" evidence="3">
    <location>
        <begin position="15"/>
        <end position="29"/>
    </location>
</feature>
<dbReference type="Pfam" id="PF13639">
    <property type="entry name" value="zf-RING_2"/>
    <property type="match status" value="1"/>
</dbReference>
<feature type="domain" description="RING-type" evidence="4">
    <location>
        <begin position="322"/>
        <end position="367"/>
    </location>
</feature>
<keyword evidence="1" id="KW-0862">Zinc</keyword>
<organism evidence="5">
    <name type="scientific">Palpitomonas bilix</name>
    <dbReference type="NCBI Taxonomy" id="652834"/>
    <lineage>
        <taxon>Eukaryota</taxon>
        <taxon>Eukaryota incertae sedis</taxon>
    </lineage>
</organism>
<dbReference type="Gene3D" id="3.30.40.10">
    <property type="entry name" value="Zinc/RING finger domain, C3HC4 (zinc finger)"/>
    <property type="match status" value="2"/>
</dbReference>
<dbReference type="InterPro" id="IPR000048">
    <property type="entry name" value="IQ_motif_EF-hand-BS"/>
</dbReference>
<gene>
    <name evidence="5" type="ORF">PBIL07802_LOCUS15356</name>
</gene>
<dbReference type="InterPro" id="IPR001841">
    <property type="entry name" value="Znf_RING"/>
</dbReference>
<dbReference type="PANTHER" id="PTHR14991">
    <property type="entry name" value="RING FINGER PROTEIN 32"/>
    <property type="match status" value="1"/>
</dbReference>
<evidence type="ECO:0000256" key="1">
    <source>
        <dbReference type="PROSITE-ProRule" id="PRU00175"/>
    </source>
</evidence>